<dbReference type="InterPro" id="IPR001927">
    <property type="entry name" value="Na/Gal_symport"/>
</dbReference>
<sequence length="437" mass="49465">MKVFGRKMLFGSGESVSVVGITILGLYFLYFMTDVVGLSPALAGAIFMIGRGWDAISDPFIGVITDRTKTRWGRRRPFFLVAAVPLAIFFSLLWSQVGFDDQLITFLNYALFYILFMTSLTLFHVPYISLITEYSTDYDERTSINNYRIFFQLFFGLIAATIPKMIADQYGWSIMAMCVGIFLLTLALIMFGFTRENADAPKPETFKFKIEFNHLRQNRALKYLLWIYVGCYAAANIIEGFVIYYMKYWLNREFDMEILFVIVIGISILSLPVWAKLTKIIGKKSALIIGLFIWIAGQAGWLLVSQASADFVVYIIGAVVGIGYGVAHVLPWAMLPEVVDMDEYQTGARREGVYAGVMTFFMKITNSIAIFLIGVILELSGYTANEVQSETAMTTIQWTMSIAPGIFVIMALIATFLYPYTKDDHMNIRTELEKRGT</sequence>
<dbReference type="NCBIfam" id="TIGR00792">
    <property type="entry name" value="gph"/>
    <property type="match status" value="1"/>
</dbReference>
<dbReference type="CDD" id="cd17332">
    <property type="entry name" value="MFS_MelB_like"/>
    <property type="match status" value="1"/>
</dbReference>
<feature type="transmembrane region" description="Helical" evidence="1">
    <location>
        <begin position="172"/>
        <end position="193"/>
    </location>
</feature>
<feature type="transmembrane region" description="Helical" evidence="1">
    <location>
        <begin position="38"/>
        <end position="56"/>
    </location>
</feature>
<evidence type="ECO:0000256" key="1">
    <source>
        <dbReference type="SAM" id="Phobius"/>
    </source>
</evidence>
<dbReference type="SUPFAM" id="SSF103473">
    <property type="entry name" value="MFS general substrate transporter"/>
    <property type="match status" value="1"/>
</dbReference>
<feature type="transmembrane region" description="Helical" evidence="1">
    <location>
        <begin position="311"/>
        <end position="333"/>
    </location>
</feature>
<keyword evidence="1" id="KW-1133">Transmembrane helix</keyword>
<organism evidence="2 3">
    <name type="scientific">Virgibacillus subterraneus</name>
    <dbReference type="NCBI Taxonomy" id="621109"/>
    <lineage>
        <taxon>Bacteria</taxon>
        <taxon>Bacillati</taxon>
        <taxon>Bacillota</taxon>
        <taxon>Bacilli</taxon>
        <taxon>Bacillales</taxon>
        <taxon>Bacillaceae</taxon>
        <taxon>Virgibacillus</taxon>
    </lineage>
</organism>
<dbReference type="Gene3D" id="1.20.1250.20">
    <property type="entry name" value="MFS general substrate transporter like domains"/>
    <property type="match status" value="2"/>
</dbReference>
<gene>
    <name evidence="2" type="ORF">SAMN05216232_2519</name>
</gene>
<evidence type="ECO:0000313" key="2">
    <source>
        <dbReference type="EMBL" id="SEQ46771.1"/>
    </source>
</evidence>
<feature type="transmembrane region" description="Helical" evidence="1">
    <location>
        <begin position="396"/>
        <end position="420"/>
    </location>
</feature>
<name>A0A1H9G9H7_9BACI</name>
<feature type="transmembrane region" description="Helical" evidence="1">
    <location>
        <begin position="77"/>
        <end position="94"/>
    </location>
</feature>
<dbReference type="RefSeq" id="WP_092504679.1">
    <property type="nucleotide sequence ID" value="NZ_FOEH01000003.1"/>
</dbReference>
<accession>A0A1H9G9H7</accession>
<feature type="transmembrane region" description="Helical" evidence="1">
    <location>
        <begin position="223"/>
        <end position="246"/>
    </location>
</feature>
<keyword evidence="1" id="KW-0472">Membrane</keyword>
<feature type="transmembrane region" description="Helical" evidence="1">
    <location>
        <begin position="258"/>
        <end position="275"/>
    </location>
</feature>
<reference evidence="2 3" key="1">
    <citation type="submission" date="2016-10" db="EMBL/GenBank/DDBJ databases">
        <authorList>
            <person name="Varghese N."/>
            <person name="Submissions S."/>
        </authorList>
    </citation>
    <scope>NUCLEOTIDE SEQUENCE [LARGE SCALE GENOMIC DNA]</scope>
    <source>
        <strain evidence="2 3">CGMCC 1.7734</strain>
    </source>
</reference>
<keyword evidence="3" id="KW-1185">Reference proteome</keyword>
<evidence type="ECO:0000313" key="3">
    <source>
        <dbReference type="Proteomes" id="UP000198733"/>
    </source>
</evidence>
<dbReference type="InterPro" id="IPR036259">
    <property type="entry name" value="MFS_trans_sf"/>
</dbReference>
<dbReference type="PANTHER" id="PTHR11328:SF24">
    <property type="entry name" value="MAJOR FACILITATOR SUPERFAMILY (MFS) PROFILE DOMAIN-CONTAINING PROTEIN"/>
    <property type="match status" value="1"/>
</dbReference>
<feature type="transmembrane region" description="Helical" evidence="1">
    <location>
        <begin position="106"/>
        <end position="128"/>
    </location>
</feature>
<keyword evidence="1" id="KW-0812">Transmembrane</keyword>
<feature type="transmembrane region" description="Helical" evidence="1">
    <location>
        <begin position="12"/>
        <end position="32"/>
    </location>
</feature>
<dbReference type="PANTHER" id="PTHR11328">
    <property type="entry name" value="MAJOR FACILITATOR SUPERFAMILY DOMAIN-CONTAINING PROTEIN"/>
    <property type="match status" value="1"/>
</dbReference>
<dbReference type="EMBL" id="FOEH01000003">
    <property type="protein sequence ID" value="SEQ46771.1"/>
    <property type="molecule type" value="Genomic_DNA"/>
</dbReference>
<protein>
    <submittedName>
        <fullName evidence="2">Glycoside/pentoside/hexuronide:cation symporter, GPH family/oligogalacturonide transporter</fullName>
    </submittedName>
</protein>
<proteinExistence type="predicted"/>
<comment type="caution">
    <text evidence="2">The sequence shown here is derived from an EMBL/GenBank/DDBJ whole genome shotgun (WGS) entry which is preliminary data.</text>
</comment>
<dbReference type="InterPro" id="IPR039672">
    <property type="entry name" value="MFS_2"/>
</dbReference>
<feature type="transmembrane region" description="Helical" evidence="1">
    <location>
        <begin position="149"/>
        <end position="166"/>
    </location>
</feature>
<feature type="transmembrane region" description="Helical" evidence="1">
    <location>
        <begin position="353"/>
        <end position="376"/>
    </location>
</feature>
<dbReference type="Pfam" id="PF13347">
    <property type="entry name" value="MFS_2"/>
    <property type="match status" value="1"/>
</dbReference>
<dbReference type="Proteomes" id="UP000198733">
    <property type="component" value="Unassembled WGS sequence"/>
</dbReference>
<feature type="transmembrane region" description="Helical" evidence="1">
    <location>
        <begin position="287"/>
        <end position="305"/>
    </location>
</feature>